<proteinExistence type="predicted"/>
<evidence type="ECO:0000256" key="1">
    <source>
        <dbReference type="SAM" id="Phobius"/>
    </source>
</evidence>
<sequence>MINSTMKRFKNSMIHINKNTIKWEDNMIQIPNISRIWVGNCFKNQLPVYLYIILLFIALSGFNQAVRIVLLVILITCLLGWITWYMKRKDIKDINIEINTGMIFSFASNNEDFTQQVYELMIDYLTKKEGYSEINIDFNGDGKIDEITLAVEEKPIIKEIINVQSVKETSPLIIDLQKLLAKYTEKSSDDKDVLELIENTIMLTQLSDNEGIKQSFGEFIKKGLINDCNELGLYSLVEAIRKAVYSA</sequence>
<keyword evidence="1" id="KW-0812">Transmembrane</keyword>
<accession>A0A3E2NB88</accession>
<feature type="transmembrane region" description="Helical" evidence="1">
    <location>
        <begin position="68"/>
        <end position="86"/>
    </location>
</feature>
<dbReference type="RefSeq" id="WP_117417768.1">
    <property type="nucleotide sequence ID" value="NZ_QOHO01000045.1"/>
</dbReference>
<name>A0A3E2NB88_9FIRM</name>
<reference evidence="2 3" key="1">
    <citation type="submission" date="2018-07" db="EMBL/GenBank/DDBJ databases">
        <title>New species, Clostridium PI-S10-A1B.</title>
        <authorList>
            <person name="Krishna G."/>
            <person name="Summeta K."/>
            <person name="Shikha S."/>
            <person name="Prabhu P.B."/>
            <person name="Suresh K."/>
        </authorList>
    </citation>
    <scope>NUCLEOTIDE SEQUENCE [LARGE SCALE GENOMIC DNA]</scope>
    <source>
        <strain evidence="2 3">PI-S10-A1B</strain>
    </source>
</reference>
<feature type="transmembrane region" description="Helical" evidence="1">
    <location>
        <begin position="46"/>
        <end position="62"/>
    </location>
</feature>
<dbReference type="OrthoDB" id="1911650at2"/>
<keyword evidence="1" id="KW-1133">Transmembrane helix</keyword>
<keyword evidence="1" id="KW-0472">Membrane</keyword>
<evidence type="ECO:0000313" key="2">
    <source>
        <dbReference type="EMBL" id="RFZ78170.1"/>
    </source>
</evidence>
<evidence type="ECO:0000313" key="3">
    <source>
        <dbReference type="Proteomes" id="UP000260680"/>
    </source>
</evidence>
<protein>
    <submittedName>
        <fullName evidence="2">Uncharacterized protein</fullName>
    </submittedName>
</protein>
<comment type="caution">
    <text evidence="2">The sequence shown here is derived from an EMBL/GenBank/DDBJ whole genome shotgun (WGS) entry which is preliminary data.</text>
</comment>
<dbReference type="Proteomes" id="UP000260680">
    <property type="component" value="Unassembled WGS sequence"/>
</dbReference>
<dbReference type="EMBL" id="QOHO01000045">
    <property type="protein sequence ID" value="RFZ78170.1"/>
    <property type="molecule type" value="Genomic_DNA"/>
</dbReference>
<dbReference type="AlphaFoldDB" id="A0A3E2NB88"/>
<organism evidence="2 3">
    <name type="scientific">Lacrimispora amygdalina</name>
    <dbReference type="NCBI Taxonomy" id="253257"/>
    <lineage>
        <taxon>Bacteria</taxon>
        <taxon>Bacillati</taxon>
        <taxon>Bacillota</taxon>
        <taxon>Clostridia</taxon>
        <taxon>Lachnospirales</taxon>
        <taxon>Lachnospiraceae</taxon>
        <taxon>Lacrimispora</taxon>
    </lineage>
</organism>
<gene>
    <name evidence="2" type="ORF">DS742_14880</name>
</gene>